<reference evidence="3" key="1">
    <citation type="journal article" date="2019" name="Int. J. Syst. Evol. Microbiol.">
        <title>The Global Catalogue of Microorganisms (GCM) 10K type strain sequencing project: providing services to taxonomists for standard genome sequencing and annotation.</title>
        <authorList>
            <consortium name="The Broad Institute Genomics Platform"/>
            <consortium name="The Broad Institute Genome Sequencing Center for Infectious Disease"/>
            <person name="Wu L."/>
            <person name="Ma J."/>
        </authorList>
    </citation>
    <scope>NUCLEOTIDE SEQUENCE [LARGE SCALE GENOMIC DNA]</scope>
    <source>
        <strain evidence="3">ICMP 19430</strain>
    </source>
</reference>
<accession>A0ABW2MCC4</accession>
<dbReference type="EMBL" id="JBHTCK010000003">
    <property type="protein sequence ID" value="MFC7351852.1"/>
    <property type="molecule type" value="Genomic_DNA"/>
</dbReference>
<evidence type="ECO:0000313" key="3">
    <source>
        <dbReference type="Proteomes" id="UP001596509"/>
    </source>
</evidence>
<evidence type="ECO:0000313" key="2">
    <source>
        <dbReference type="EMBL" id="MFC7351852.1"/>
    </source>
</evidence>
<name>A0ABW2MCC4_9ACTN</name>
<sequence length="98" mass="10143">MPSARLARTQTAAGGRVHTYLLSAERFGPGSSVFHGVELIHLGDKLTALGIDTPGNQANREELTTARSQSWQRASPAGPPSTPPSLKAPGSSALPTPS</sequence>
<evidence type="ECO:0000256" key="1">
    <source>
        <dbReference type="SAM" id="MobiDB-lite"/>
    </source>
</evidence>
<gene>
    <name evidence="2" type="ORF">ACFQW9_14505</name>
</gene>
<comment type="caution">
    <text evidence="2">The sequence shown here is derived from an EMBL/GenBank/DDBJ whole genome shotgun (WGS) entry which is preliminary data.</text>
</comment>
<proteinExistence type="predicted"/>
<dbReference type="RefSeq" id="WP_249626588.1">
    <property type="nucleotide sequence ID" value="NZ_JBHTCK010000003.1"/>
</dbReference>
<keyword evidence="3" id="KW-1185">Reference proteome</keyword>
<organism evidence="2 3">
    <name type="scientific">Streptomyces caviscabies</name>
    <dbReference type="NCBI Taxonomy" id="90079"/>
    <lineage>
        <taxon>Bacteria</taxon>
        <taxon>Bacillati</taxon>
        <taxon>Actinomycetota</taxon>
        <taxon>Actinomycetes</taxon>
        <taxon>Kitasatosporales</taxon>
        <taxon>Streptomycetaceae</taxon>
        <taxon>Streptomyces</taxon>
    </lineage>
</organism>
<feature type="region of interest" description="Disordered" evidence="1">
    <location>
        <begin position="52"/>
        <end position="98"/>
    </location>
</feature>
<protein>
    <submittedName>
        <fullName evidence="2">Uncharacterized protein</fullName>
    </submittedName>
</protein>
<dbReference type="Proteomes" id="UP001596509">
    <property type="component" value="Unassembled WGS sequence"/>
</dbReference>